<organism evidence="1 2">
    <name type="scientific">Zootermopsis nevadensis</name>
    <name type="common">Dampwood termite</name>
    <dbReference type="NCBI Taxonomy" id="136037"/>
    <lineage>
        <taxon>Eukaryota</taxon>
        <taxon>Metazoa</taxon>
        <taxon>Ecdysozoa</taxon>
        <taxon>Arthropoda</taxon>
        <taxon>Hexapoda</taxon>
        <taxon>Insecta</taxon>
        <taxon>Pterygota</taxon>
        <taxon>Neoptera</taxon>
        <taxon>Polyneoptera</taxon>
        <taxon>Dictyoptera</taxon>
        <taxon>Blattodea</taxon>
        <taxon>Blattoidea</taxon>
        <taxon>Termitoidae</taxon>
        <taxon>Termopsidae</taxon>
        <taxon>Zootermopsis</taxon>
    </lineage>
</organism>
<keyword evidence="2" id="KW-1185">Reference proteome</keyword>
<name>A0A067RJA1_ZOONE</name>
<protein>
    <submittedName>
        <fullName evidence="1">Uncharacterized protein</fullName>
    </submittedName>
</protein>
<gene>
    <name evidence="1" type="ORF">L798_12053</name>
</gene>
<sequence length="143" mass="15733">MSEKKKHVVEDIPNKKEPFVCEMPEEQAKNTADAIRSTKSELETAPVGGATDAKNTEIDVLDVVFSMAEKTVDNIIDDTSAAVDTTLREAENFVDDKTEQLGQVVIETIQNVAETKDQALASVRGKAKGVLNCKYNFLCRKDI</sequence>
<dbReference type="EMBL" id="KK852438">
    <property type="protein sequence ID" value="KDR23897.1"/>
    <property type="molecule type" value="Genomic_DNA"/>
</dbReference>
<evidence type="ECO:0000313" key="2">
    <source>
        <dbReference type="Proteomes" id="UP000027135"/>
    </source>
</evidence>
<dbReference type="AlphaFoldDB" id="A0A067RJA1"/>
<reference evidence="1 2" key="1">
    <citation type="journal article" date="2014" name="Nat. Commun.">
        <title>Molecular traces of alternative social organization in a termite genome.</title>
        <authorList>
            <person name="Terrapon N."/>
            <person name="Li C."/>
            <person name="Robertson H.M."/>
            <person name="Ji L."/>
            <person name="Meng X."/>
            <person name="Booth W."/>
            <person name="Chen Z."/>
            <person name="Childers C.P."/>
            <person name="Glastad K.M."/>
            <person name="Gokhale K."/>
            <person name="Gowin J."/>
            <person name="Gronenberg W."/>
            <person name="Hermansen R.A."/>
            <person name="Hu H."/>
            <person name="Hunt B.G."/>
            <person name="Huylmans A.K."/>
            <person name="Khalil S.M."/>
            <person name="Mitchell R.D."/>
            <person name="Munoz-Torres M.C."/>
            <person name="Mustard J.A."/>
            <person name="Pan H."/>
            <person name="Reese J.T."/>
            <person name="Scharf M.E."/>
            <person name="Sun F."/>
            <person name="Vogel H."/>
            <person name="Xiao J."/>
            <person name="Yang W."/>
            <person name="Yang Z."/>
            <person name="Yang Z."/>
            <person name="Zhou J."/>
            <person name="Zhu J."/>
            <person name="Brent C.S."/>
            <person name="Elsik C.G."/>
            <person name="Goodisman M.A."/>
            <person name="Liberles D.A."/>
            <person name="Roe R.M."/>
            <person name="Vargo E.L."/>
            <person name="Vilcinskas A."/>
            <person name="Wang J."/>
            <person name="Bornberg-Bauer E."/>
            <person name="Korb J."/>
            <person name="Zhang G."/>
            <person name="Liebig J."/>
        </authorList>
    </citation>
    <scope>NUCLEOTIDE SEQUENCE [LARGE SCALE GENOMIC DNA]</scope>
    <source>
        <tissue evidence="1">Whole organism</tissue>
    </source>
</reference>
<dbReference type="Proteomes" id="UP000027135">
    <property type="component" value="Unassembled WGS sequence"/>
</dbReference>
<accession>A0A067RJA1</accession>
<evidence type="ECO:0000313" key="1">
    <source>
        <dbReference type="EMBL" id="KDR23897.1"/>
    </source>
</evidence>
<proteinExistence type="predicted"/>
<dbReference type="InParanoid" id="A0A067RJA1"/>